<feature type="transmembrane region" description="Helical" evidence="9">
    <location>
        <begin position="55"/>
        <end position="76"/>
    </location>
</feature>
<evidence type="ECO:0000313" key="10">
    <source>
        <dbReference type="EMBL" id="MFC4387179.1"/>
    </source>
</evidence>
<feature type="transmembrane region" description="Helical" evidence="9">
    <location>
        <begin position="82"/>
        <end position="104"/>
    </location>
</feature>
<feature type="transmembrane region" description="Helical" evidence="9">
    <location>
        <begin position="154"/>
        <end position="181"/>
    </location>
</feature>
<evidence type="ECO:0000256" key="6">
    <source>
        <dbReference type="ARBA" id="ARBA00022989"/>
    </source>
</evidence>
<dbReference type="Pfam" id="PF12822">
    <property type="entry name" value="ECF_trnsprt"/>
    <property type="match status" value="1"/>
</dbReference>
<evidence type="ECO:0000256" key="3">
    <source>
        <dbReference type="ARBA" id="ARBA00022448"/>
    </source>
</evidence>
<keyword evidence="11" id="KW-1185">Reference proteome</keyword>
<dbReference type="Gene3D" id="1.10.1760.20">
    <property type="match status" value="1"/>
</dbReference>
<evidence type="ECO:0000256" key="8">
    <source>
        <dbReference type="PIRNR" id="PIRNR037778"/>
    </source>
</evidence>
<reference evidence="11" key="1">
    <citation type="journal article" date="2019" name="Int. J. Syst. Evol. Microbiol.">
        <title>The Global Catalogue of Microorganisms (GCM) 10K type strain sequencing project: providing services to taxonomists for standard genome sequencing and annotation.</title>
        <authorList>
            <consortium name="The Broad Institute Genomics Platform"/>
            <consortium name="The Broad Institute Genome Sequencing Center for Infectious Disease"/>
            <person name="Wu L."/>
            <person name="Ma J."/>
        </authorList>
    </citation>
    <scope>NUCLEOTIDE SEQUENCE [LARGE SCALE GENOMIC DNA]</scope>
    <source>
        <strain evidence="11">KACC 14058</strain>
    </source>
</reference>
<sequence>MNNLLFSNSSLYRFISIALLGTISAVLMFINFPLPFLPTYLRIDISDLPALLGGLLFNPVAAIVVLAIKNLLYLLLTAIYDPIGAIANFIAGILFVVPVSFMYYKYRTNKSVWIGLVIGAFLLIVGMSVMNYFVILPIYSSFIGWDTFTQNQKWTLIITAIIPFNLIKAILVGTIFYFIFLKLNKYIKKKRID</sequence>
<evidence type="ECO:0000256" key="2">
    <source>
        <dbReference type="ARBA" id="ARBA00005540"/>
    </source>
</evidence>
<keyword evidence="7 8" id="KW-0472">Membrane</keyword>
<proteinExistence type="inferred from homology"/>
<dbReference type="InterPro" id="IPR024529">
    <property type="entry name" value="ECF_trnsprt_substrate-spec"/>
</dbReference>
<dbReference type="EMBL" id="JBHSDV010000001">
    <property type="protein sequence ID" value="MFC4387179.1"/>
    <property type="molecule type" value="Genomic_DNA"/>
</dbReference>
<evidence type="ECO:0000256" key="9">
    <source>
        <dbReference type="SAM" id="Phobius"/>
    </source>
</evidence>
<protein>
    <recommendedName>
        <fullName evidence="8">Riboflavin transporter</fullName>
    </recommendedName>
</protein>
<comment type="similarity">
    <text evidence="2 8">Belongs to the prokaryotic riboflavin transporter (P-RFT) (TC 2.A.87) family.</text>
</comment>
<keyword evidence="3 8" id="KW-0813">Transport</keyword>
<evidence type="ECO:0000256" key="5">
    <source>
        <dbReference type="ARBA" id="ARBA00022692"/>
    </source>
</evidence>
<dbReference type="RefSeq" id="WP_390196633.1">
    <property type="nucleotide sequence ID" value="NZ_JBHSDV010000001.1"/>
</dbReference>
<dbReference type="Proteomes" id="UP001595880">
    <property type="component" value="Unassembled WGS sequence"/>
</dbReference>
<evidence type="ECO:0000256" key="7">
    <source>
        <dbReference type="ARBA" id="ARBA00023136"/>
    </source>
</evidence>
<name>A0ABV8VRT3_9BACI</name>
<organism evidence="10 11">
    <name type="scientific">Gracilibacillus marinus</name>
    <dbReference type="NCBI Taxonomy" id="630535"/>
    <lineage>
        <taxon>Bacteria</taxon>
        <taxon>Bacillati</taxon>
        <taxon>Bacillota</taxon>
        <taxon>Bacilli</taxon>
        <taxon>Bacillales</taxon>
        <taxon>Bacillaceae</taxon>
        <taxon>Gracilibacillus</taxon>
    </lineage>
</organism>
<dbReference type="PANTHER" id="PTHR38438:SF1">
    <property type="entry name" value="RIBOFLAVIN TRANSPORTER RIBU"/>
    <property type="match status" value="1"/>
</dbReference>
<evidence type="ECO:0000256" key="4">
    <source>
        <dbReference type="ARBA" id="ARBA00022475"/>
    </source>
</evidence>
<feature type="transmembrane region" description="Helical" evidence="9">
    <location>
        <begin position="12"/>
        <end position="34"/>
    </location>
</feature>
<comment type="function">
    <text evidence="8">Probably a riboflavin-binding protein that interacts with the energy-coupling factor (ECF) ABC-transporter complex.</text>
</comment>
<keyword evidence="5 9" id="KW-0812">Transmembrane</keyword>
<comment type="caution">
    <text evidence="10">The sequence shown here is derived from an EMBL/GenBank/DDBJ whole genome shotgun (WGS) entry which is preliminary data.</text>
</comment>
<comment type="subcellular location">
    <subcellularLocation>
        <location evidence="1">Cell membrane</location>
        <topology evidence="1">Multi-pass membrane protein</topology>
    </subcellularLocation>
</comment>
<gene>
    <name evidence="10" type="ORF">ACFOZ1_05080</name>
</gene>
<evidence type="ECO:0000313" key="11">
    <source>
        <dbReference type="Proteomes" id="UP001595880"/>
    </source>
</evidence>
<accession>A0ABV8VRT3</accession>
<dbReference type="InterPro" id="IPR025720">
    <property type="entry name" value="RibU"/>
</dbReference>
<feature type="transmembrane region" description="Helical" evidence="9">
    <location>
        <begin position="111"/>
        <end position="134"/>
    </location>
</feature>
<keyword evidence="4 8" id="KW-1003">Cell membrane</keyword>
<dbReference type="PIRSF" id="PIRSF037778">
    <property type="entry name" value="UCP037778_transp_RibU"/>
    <property type="match status" value="1"/>
</dbReference>
<evidence type="ECO:0000256" key="1">
    <source>
        <dbReference type="ARBA" id="ARBA00004651"/>
    </source>
</evidence>
<dbReference type="PANTHER" id="PTHR38438">
    <property type="entry name" value="RIBOFLAVIN TRANSPORTER RIBU"/>
    <property type="match status" value="1"/>
</dbReference>
<keyword evidence="6 9" id="KW-1133">Transmembrane helix</keyword>